<sequence>MGNCIERSRGSPESDIINEEMAGKSESSSGNKKVRIKVVLTKEELEWLMIELRQTQGKKIEDVLEEIQRSRERSSVGWKPSLDCIAETTGEEMDT</sequence>
<feature type="compositionally biased region" description="Basic and acidic residues" evidence="1">
    <location>
        <begin position="1"/>
        <end position="12"/>
    </location>
</feature>
<reference evidence="2" key="2">
    <citation type="submission" date="2020-08" db="EMBL/GenBank/DDBJ databases">
        <title>Plant Genome Project.</title>
        <authorList>
            <person name="Zhang R.-G."/>
        </authorList>
    </citation>
    <scope>NUCLEOTIDE SEQUENCE</scope>
    <source>
        <strain evidence="2">Huo1</strain>
        <tissue evidence="2">Leaf</tissue>
    </source>
</reference>
<evidence type="ECO:0000313" key="3">
    <source>
        <dbReference type="Proteomes" id="UP000298416"/>
    </source>
</evidence>
<comment type="caution">
    <text evidence="2">The sequence shown here is derived from an EMBL/GenBank/DDBJ whole genome shotgun (WGS) entry which is preliminary data.</text>
</comment>
<proteinExistence type="predicted"/>
<dbReference type="EMBL" id="PNBA02000021">
    <property type="protein sequence ID" value="KAG6388214.1"/>
    <property type="molecule type" value="Genomic_DNA"/>
</dbReference>
<dbReference type="Proteomes" id="UP000298416">
    <property type="component" value="Unassembled WGS sequence"/>
</dbReference>
<evidence type="ECO:0000313" key="2">
    <source>
        <dbReference type="EMBL" id="KAG6388214.1"/>
    </source>
</evidence>
<reference evidence="2" key="1">
    <citation type="submission" date="2018-01" db="EMBL/GenBank/DDBJ databases">
        <authorList>
            <person name="Mao J.F."/>
        </authorList>
    </citation>
    <scope>NUCLEOTIDE SEQUENCE</scope>
    <source>
        <strain evidence="2">Huo1</strain>
        <tissue evidence="2">Leaf</tissue>
    </source>
</reference>
<dbReference type="PANTHER" id="PTHR35704">
    <property type="entry name" value="OS02G0254600 PROTEIN"/>
    <property type="match status" value="1"/>
</dbReference>
<name>A0A8X8Z1V6_SALSN</name>
<accession>A0A8X8Z1V6</accession>
<dbReference type="PANTHER" id="PTHR35704:SF1">
    <property type="entry name" value="OS02G0254600 PROTEIN"/>
    <property type="match status" value="1"/>
</dbReference>
<organism evidence="2">
    <name type="scientific">Salvia splendens</name>
    <name type="common">Scarlet sage</name>
    <dbReference type="NCBI Taxonomy" id="180675"/>
    <lineage>
        <taxon>Eukaryota</taxon>
        <taxon>Viridiplantae</taxon>
        <taxon>Streptophyta</taxon>
        <taxon>Embryophyta</taxon>
        <taxon>Tracheophyta</taxon>
        <taxon>Spermatophyta</taxon>
        <taxon>Magnoliopsida</taxon>
        <taxon>eudicotyledons</taxon>
        <taxon>Gunneridae</taxon>
        <taxon>Pentapetalae</taxon>
        <taxon>asterids</taxon>
        <taxon>lamiids</taxon>
        <taxon>Lamiales</taxon>
        <taxon>Lamiaceae</taxon>
        <taxon>Nepetoideae</taxon>
        <taxon>Mentheae</taxon>
        <taxon>Salviinae</taxon>
        <taxon>Salvia</taxon>
        <taxon>Salvia subgen. Calosphace</taxon>
        <taxon>core Calosphace</taxon>
    </lineage>
</organism>
<evidence type="ECO:0000256" key="1">
    <source>
        <dbReference type="SAM" id="MobiDB-lite"/>
    </source>
</evidence>
<protein>
    <submittedName>
        <fullName evidence="2">Uncharacterized protein</fullName>
    </submittedName>
</protein>
<feature type="region of interest" description="Disordered" evidence="1">
    <location>
        <begin position="1"/>
        <end position="32"/>
    </location>
</feature>
<gene>
    <name evidence="2" type="ORF">SASPL_153413</name>
</gene>
<dbReference type="AlphaFoldDB" id="A0A8X8Z1V6"/>
<keyword evidence="3" id="KW-1185">Reference proteome</keyword>